<evidence type="ECO:0000256" key="1">
    <source>
        <dbReference type="SAM" id="SignalP"/>
    </source>
</evidence>
<reference evidence="3 4" key="2">
    <citation type="submission" date="2020-04" db="EMBL/GenBank/DDBJ databases">
        <title>Complete genome sequence of Alteromonas pelagimontana 5.12T.</title>
        <authorList>
            <person name="Sinha R.K."/>
            <person name="Krishnan K.P."/>
            <person name="Kurian J.P."/>
        </authorList>
    </citation>
    <scope>NUCLEOTIDE SEQUENCE [LARGE SCALE GENOMIC DNA]</scope>
    <source>
        <strain evidence="3 4">5.12</strain>
    </source>
</reference>
<evidence type="ECO:0000313" key="3">
    <source>
        <dbReference type="EMBL" id="QJR80494.1"/>
    </source>
</evidence>
<sequence length="369" mass="40304">MRKIQVPLCLAILLLGTSAFAPLVNAQELQVKELAEGLSNPWGMAFLPDGSIILTERSGNIRRYSANKGLSEPLANVPEVAAAGQGGLLDITLDPDFSKNQVIYFCYSRAGEGGSSSSVAKATLGVTELKDVSTIFVASPLVDNGFHFGCRLAFDSDKNLYVTLGDRYSFKEEAQNTDNHLGSIVRIHRDGSVPSDNPFVDGKAPEIFSYGHRNVQGLTVHPETGELWAMEHGPQGGDEVNQLAKGKNYGWPKITYGIDYNGDVISDKTEMEGMEQPVVYWDPSIAPSGMAFYHGDVFKDWQGDLLVGSLKFNHLRHIAMDGDKPGEETEYLRDRKERIRDVEVGPDGLIYLLTDAPNGKLLQVSPAKG</sequence>
<feature type="chain" id="PRO_5028797642" evidence="1">
    <location>
        <begin position="22"/>
        <end position="369"/>
    </location>
</feature>
<feature type="domain" description="Glucose/Sorbosone dehydrogenase" evidence="2">
    <location>
        <begin position="38"/>
        <end position="362"/>
    </location>
</feature>
<dbReference type="Gene3D" id="2.120.10.30">
    <property type="entry name" value="TolB, C-terminal domain"/>
    <property type="match status" value="1"/>
</dbReference>
<reference evidence="4" key="1">
    <citation type="submission" date="2014-12" db="EMBL/GenBank/DDBJ databases">
        <title>Complete genome sequence of a multi-drug resistant Klebsiella pneumoniae.</title>
        <authorList>
            <person name="Hua X."/>
            <person name="Chen Q."/>
            <person name="Li X."/>
            <person name="Feng Y."/>
            <person name="Ruan Z."/>
            <person name="Yu Y."/>
        </authorList>
    </citation>
    <scope>NUCLEOTIDE SEQUENCE [LARGE SCALE GENOMIC DNA]</scope>
    <source>
        <strain evidence="4">5.12</strain>
    </source>
</reference>
<dbReference type="Pfam" id="PF07995">
    <property type="entry name" value="GSDH"/>
    <property type="match status" value="1"/>
</dbReference>
<evidence type="ECO:0000259" key="2">
    <source>
        <dbReference type="Pfam" id="PF07995"/>
    </source>
</evidence>
<protein>
    <submittedName>
        <fullName evidence="3">PQQ-dependent sugar dehydrogenase</fullName>
    </submittedName>
</protein>
<gene>
    <name evidence="3" type="ORF">CA267_006750</name>
</gene>
<dbReference type="OrthoDB" id="9770043at2"/>
<name>A0A6M4MBA7_9ALTE</name>
<dbReference type="EMBL" id="CP052766">
    <property type="protein sequence ID" value="QJR80494.1"/>
    <property type="molecule type" value="Genomic_DNA"/>
</dbReference>
<keyword evidence="4" id="KW-1185">Reference proteome</keyword>
<organism evidence="3 4">
    <name type="scientific">Alteromonas pelagimontana</name>
    <dbReference type="NCBI Taxonomy" id="1858656"/>
    <lineage>
        <taxon>Bacteria</taxon>
        <taxon>Pseudomonadati</taxon>
        <taxon>Pseudomonadota</taxon>
        <taxon>Gammaproteobacteria</taxon>
        <taxon>Alteromonadales</taxon>
        <taxon>Alteromonadaceae</taxon>
        <taxon>Alteromonas/Salinimonas group</taxon>
        <taxon>Alteromonas</taxon>
    </lineage>
</organism>
<dbReference type="RefSeq" id="WP_075608199.1">
    <property type="nucleotide sequence ID" value="NZ_CP052766.1"/>
</dbReference>
<dbReference type="AlphaFoldDB" id="A0A6M4MBA7"/>
<proteinExistence type="predicted"/>
<dbReference type="Proteomes" id="UP000219285">
    <property type="component" value="Chromosome"/>
</dbReference>
<feature type="signal peptide" evidence="1">
    <location>
        <begin position="1"/>
        <end position="21"/>
    </location>
</feature>
<dbReference type="InterPro" id="IPR011041">
    <property type="entry name" value="Quinoprot_gluc/sorb_DH_b-prop"/>
</dbReference>
<dbReference type="PANTHER" id="PTHR19328:SF75">
    <property type="entry name" value="ALDOSE SUGAR DEHYDROGENASE YLII"/>
    <property type="match status" value="1"/>
</dbReference>
<dbReference type="KEGG" id="apel:CA267_006750"/>
<evidence type="ECO:0000313" key="4">
    <source>
        <dbReference type="Proteomes" id="UP000219285"/>
    </source>
</evidence>
<dbReference type="InterPro" id="IPR011042">
    <property type="entry name" value="6-blade_b-propeller_TolB-like"/>
</dbReference>
<dbReference type="PANTHER" id="PTHR19328">
    <property type="entry name" value="HEDGEHOG-INTERACTING PROTEIN"/>
    <property type="match status" value="1"/>
</dbReference>
<accession>A0A6M4MBA7</accession>
<dbReference type="InterPro" id="IPR012938">
    <property type="entry name" value="Glc/Sorbosone_DH"/>
</dbReference>
<keyword evidence="1" id="KW-0732">Signal</keyword>
<dbReference type="SUPFAM" id="SSF50952">
    <property type="entry name" value="Soluble quinoprotein glucose dehydrogenase"/>
    <property type="match status" value="1"/>
</dbReference>